<evidence type="ECO:0000259" key="10">
    <source>
        <dbReference type="PROSITE" id="PS51352"/>
    </source>
</evidence>
<evidence type="ECO:0000313" key="11">
    <source>
        <dbReference type="EMBL" id="KIX09473.1"/>
    </source>
</evidence>
<dbReference type="GO" id="GO:0008379">
    <property type="term" value="F:thioredoxin peroxidase activity"/>
    <property type="evidence" value="ECO:0007669"/>
    <property type="project" value="EnsemblFungi"/>
</dbReference>
<comment type="function">
    <text evidence="9">Thiol-specific peroxidase that catalyzes the reduction of hydrogen peroxide and organic hydroperoxides to water and alcohols, respectively. Plays a role in cell protection against oxidative stress by detoxifying peroxides.</text>
</comment>
<dbReference type="Gene3D" id="3.40.30.10">
    <property type="entry name" value="Glutaredoxin"/>
    <property type="match status" value="1"/>
</dbReference>
<evidence type="ECO:0000256" key="2">
    <source>
        <dbReference type="ARBA" id="ARBA00022559"/>
    </source>
</evidence>
<accession>A0A0D2HFN1</accession>
<keyword evidence="5 9" id="KW-0676">Redox-active center</keyword>
<dbReference type="GO" id="GO:0010038">
    <property type="term" value="P:response to metal ion"/>
    <property type="evidence" value="ECO:0007669"/>
    <property type="project" value="EnsemblFungi"/>
</dbReference>
<dbReference type="AlphaFoldDB" id="A0A0D2HFN1"/>
<dbReference type="InterPro" id="IPR036249">
    <property type="entry name" value="Thioredoxin-like_sf"/>
</dbReference>
<dbReference type="Pfam" id="PF08534">
    <property type="entry name" value="Redoxin"/>
    <property type="match status" value="1"/>
</dbReference>
<keyword evidence="3 9" id="KW-0049">Antioxidant</keyword>
<organism evidence="11 12">
    <name type="scientific">Rhinocladiella mackenziei CBS 650.93</name>
    <dbReference type="NCBI Taxonomy" id="1442369"/>
    <lineage>
        <taxon>Eukaryota</taxon>
        <taxon>Fungi</taxon>
        <taxon>Dikarya</taxon>
        <taxon>Ascomycota</taxon>
        <taxon>Pezizomycotina</taxon>
        <taxon>Eurotiomycetes</taxon>
        <taxon>Chaetothyriomycetidae</taxon>
        <taxon>Chaetothyriales</taxon>
        <taxon>Herpotrichiellaceae</taxon>
        <taxon>Rhinocladiella</taxon>
    </lineage>
</organism>
<evidence type="ECO:0000313" key="12">
    <source>
        <dbReference type="Proteomes" id="UP000053617"/>
    </source>
</evidence>
<dbReference type="CDD" id="cd03013">
    <property type="entry name" value="PRX5_like"/>
    <property type="match status" value="1"/>
</dbReference>
<dbReference type="PANTHER" id="PTHR10430">
    <property type="entry name" value="PEROXIREDOXIN"/>
    <property type="match status" value="1"/>
</dbReference>
<dbReference type="GO" id="GO:0005777">
    <property type="term" value="C:peroxisome"/>
    <property type="evidence" value="ECO:0007669"/>
    <property type="project" value="TreeGrafter"/>
</dbReference>
<protein>
    <recommendedName>
        <fullName evidence="6">Thioredoxin peroxidase</fullName>
    </recommendedName>
    <alternativeName>
        <fullName evidence="7">Thioredoxin-dependent peroxiredoxin</fullName>
    </alternativeName>
</protein>
<evidence type="ECO:0000256" key="7">
    <source>
        <dbReference type="ARBA" id="ARBA00079296"/>
    </source>
</evidence>
<dbReference type="FunFam" id="3.40.30.10:FF:000020">
    <property type="entry name" value="Peroxiredoxin"/>
    <property type="match status" value="1"/>
</dbReference>
<keyword evidence="12" id="KW-1185">Reference proteome</keyword>
<dbReference type="PANTHER" id="PTHR10430:SF16">
    <property type="entry name" value="PEROXIREDOXIN-5, MITOCHONDRIAL"/>
    <property type="match status" value="1"/>
</dbReference>
<evidence type="ECO:0000256" key="4">
    <source>
        <dbReference type="ARBA" id="ARBA00023002"/>
    </source>
</evidence>
<dbReference type="EMBL" id="KN847475">
    <property type="protein sequence ID" value="KIX09473.1"/>
    <property type="molecule type" value="Genomic_DNA"/>
</dbReference>
<dbReference type="GeneID" id="25288624"/>
<dbReference type="OrthoDB" id="195498at2759"/>
<dbReference type="InterPro" id="IPR037944">
    <property type="entry name" value="PRX5-like"/>
</dbReference>
<keyword evidence="2 9" id="KW-0575">Peroxidase</keyword>
<dbReference type="HOGENOM" id="CLU_072440_1_1_1"/>
<keyword evidence="4 9" id="KW-0560">Oxidoreductase</keyword>
<sequence length="185" mass="20239">MSGLKAGDNFPDNVVFSYVPYTPETSAITSCGMPVDYAASKEWADKKVVLFAVPGAFTPSCSVRHLPGYIEKLAEIKGKNVDVVAVLAFNDAWVMSAWGKANGIQGDDILFLSDPETKFSKSIGWNLGDRTARYAMIIDHGKVAYAEKEPGRDVTVSPYPAPSTQHPATVTPFKYPDSRFRSLRQ</sequence>
<dbReference type="Proteomes" id="UP000053617">
    <property type="component" value="Unassembled WGS sequence"/>
</dbReference>
<dbReference type="GO" id="GO:0034599">
    <property type="term" value="P:cellular response to oxidative stress"/>
    <property type="evidence" value="ECO:0007669"/>
    <property type="project" value="EnsemblFungi"/>
</dbReference>
<proteinExistence type="inferred from homology"/>
<dbReference type="GO" id="GO:0042744">
    <property type="term" value="P:hydrogen peroxide catabolic process"/>
    <property type="evidence" value="ECO:0007669"/>
    <property type="project" value="TreeGrafter"/>
</dbReference>
<dbReference type="RefSeq" id="XP_013276609.1">
    <property type="nucleotide sequence ID" value="XM_013421155.1"/>
</dbReference>
<comment type="similarity">
    <text evidence="1 9">Belongs to the peroxiredoxin family. Prx5 subfamily.</text>
</comment>
<dbReference type="GO" id="GO:0045454">
    <property type="term" value="P:cell redox homeostasis"/>
    <property type="evidence" value="ECO:0007669"/>
    <property type="project" value="EnsemblFungi"/>
</dbReference>
<dbReference type="STRING" id="1442369.A0A0D2HFN1"/>
<evidence type="ECO:0000256" key="3">
    <source>
        <dbReference type="ARBA" id="ARBA00022862"/>
    </source>
</evidence>
<gene>
    <name evidence="11" type="ORF">Z518_00553</name>
</gene>
<feature type="domain" description="Thioredoxin" evidence="10">
    <location>
        <begin position="4"/>
        <end position="175"/>
    </location>
</feature>
<evidence type="ECO:0000256" key="6">
    <source>
        <dbReference type="ARBA" id="ARBA00032824"/>
    </source>
</evidence>
<dbReference type="VEuPathDB" id="FungiDB:Z518_00553"/>
<name>A0A0D2HFN1_9EURO</name>
<dbReference type="PROSITE" id="PS51352">
    <property type="entry name" value="THIOREDOXIN_2"/>
    <property type="match status" value="1"/>
</dbReference>
<evidence type="ECO:0000256" key="5">
    <source>
        <dbReference type="ARBA" id="ARBA00023284"/>
    </source>
</evidence>
<evidence type="ECO:0000256" key="8">
    <source>
        <dbReference type="PIRSR" id="PIRSR637944-1"/>
    </source>
</evidence>
<dbReference type="InterPro" id="IPR013766">
    <property type="entry name" value="Thioredoxin_domain"/>
</dbReference>
<dbReference type="GO" id="GO:0005739">
    <property type="term" value="C:mitochondrion"/>
    <property type="evidence" value="ECO:0007669"/>
    <property type="project" value="TreeGrafter"/>
</dbReference>
<reference evidence="11 12" key="1">
    <citation type="submission" date="2015-01" db="EMBL/GenBank/DDBJ databases">
        <title>The Genome Sequence of Rhinocladiella mackenzie CBS 650.93.</title>
        <authorList>
            <consortium name="The Broad Institute Genomics Platform"/>
            <person name="Cuomo C."/>
            <person name="de Hoog S."/>
            <person name="Gorbushina A."/>
            <person name="Stielow B."/>
            <person name="Teixiera M."/>
            <person name="Abouelleil A."/>
            <person name="Chapman S.B."/>
            <person name="Priest M."/>
            <person name="Young S.K."/>
            <person name="Wortman J."/>
            <person name="Nusbaum C."/>
            <person name="Birren B."/>
        </authorList>
    </citation>
    <scope>NUCLEOTIDE SEQUENCE [LARGE SCALE GENOMIC DNA]</scope>
    <source>
        <strain evidence="11 12">CBS 650.93</strain>
    </source>
</reference>
<evidence type="ECO:0000256" key="1">
    <source>
        <dbReference type="ARBA" id="ARBA00010505"/>
    </source>
</evidence>
<dbReference type="SUPFAM" id="SSF52833">
    <property type="entry name" value="Thioredoxin-like"/>
    <property type="match status" value="1"/>
</dbReference>
<feature type="active site" description="Cysteine sulfenic acid (-SOH) intermediate" evidence="8">
    <location>
        <position position="61"/>
    </location>
</feature>
<dbReference type="InterPro" id="IPR013740">
    <property type="entry name" value="Redoxin"/>
</dbReference>
<evidence type="ECO:0000256" key="9">
    <source>
        <dbReference type="RuleBase" id="RU366011"/>
    </source>
</evidence>